<dbReference type="Proteomes" id="UP001177769">
    <property type="component" value="Chromosome"/>
</dbReference>
<dbReference type="SUPFAM" id="SSF109604">
    <property type="entry name" value="HD-domain/PDEase-like"/>
    <property type="match status" value="1"/>
</dbReference>
<dbReference type="RefSeq" id="WP_285234388.1">
    <property type="nucleotide sequence ID" value="NZ_CP116346.1"/>
</dbReference>
<dbReference type="AlphaFoldDB" id="A0AA95NJ25"/>
<dbReference type="KEGG" id="pais:PFX98_06615"/>
<gene>
    <name evidence="2" type="ORF">PFX98_06615</name>
</gene>
<dbReference type="InterPro" id="IPR013976">
    <property type="entry name" value="HDOD"/>
</dbReference>
<dbReference type="PANTHER" id="PTHR33525">
    <property type="match status" value="1"/>
</dbReference>
<evidence type="ECO:0000313" key="2">
    <source>
        <dbReference type="EMBL" id="WIT13278.1"/>
    </source>
</evidence>
<accession>A0AA95NJ25</accession>
<dbReference type="InterPro" id="IPR052340">
    <property type="entry name" value="RNase_Y/CdgJ"/>
</dbReference>
<evidence type="ECO:0000259" key="1">
    <source>
        <dbReference type="PROSITE" id="PS51833"/>
    </source>
</evidence>
<dbReference type="Gene3D" id="1.10.3210.10">
    <property type="entry name" value="Hypothetical protein af1432"/>
    <property type="match status" value="1"/>
</dbReference>
<protein>
    <submittedName>
        <fullName evidence="2">HDOD domain-containing protein</fullName>
    </submittedName>
</protein>
<dbReference type="EMBL" id="CP116346">
    <property type="protein sequence ID" value="WIT13278.1"/>
    <property type="molecule type" value="Genomic_DNA"/>
</dbReference>
<dbReference type="PROSITE" id="PS51833">
    <property type="entry name" value="HDOD"/>
    <property type="match status" value="1"/>
</dbReference>
<evidence type="ECO:0000313" key="3">
    <source>
        <dbReference type="Proteomes" id="UP001177769"/>
    </source>
</evidence>
<keyword evidence="3" id="KW-1185">Reference proteome</keyword>
<reference evidence="2" key="1">
    <citation type="submission" date="2023-01" db="EMBL/GenBank/DDBJ databases">
        <title>Whole genome sequence of Paucibacter sp. S2-9 isolated from pond sediment.</title>
        <authorList>
            <person name="Jung J.Y."/>
        </authorList>
    </citation>
    <scope>NUCLEOTIDE SEQUENCE</scope>
    <source>
        <strain evidence="2">S2-9</strain>
    </source>
</reference>
<feature type="domain" description="HDOD" evidence="1">
    <location>
        <begin position="14"/>
        <end position="203"/>
    </location>
</feature>
<sequence length="275" mass="29705">MPVDPQLRALDIEIPTQPEVLVKLSLLMAAEDIDLQAVSALVETDMALAAAVLKAVNSSLYGLRGRVQTVHQALTYLGMREVAAITFEMGLRAAFPPAAELEPIWSRASQRGLLMGRMGQMLGVDPWAAHSAGLFEECGKAVLYRHAPGHYPAMLRAATKDSDLVQLEHTAFGVSHDALGAALCESWGLAPAAVASVRYHVQVQAELNMPESLQRRSICAISTVAWALLNTPDEVEAVARAIAPQAQLDETLVLRAARRVSEQLLEAQSRGRDTQ</sequence>
<name>A0AA95NJ25_9BURK</name>
<dbReference type="Pfam" id="PF08668">
    <property type="entry name" value="HDOD"/>
    <property type="match status" value="1"/>
</dbReference>
<proteinExistence type="predicted"/>
<organism evidence="2 3">
    <name type="scientific">Paucibacter sediminis</name>
    <dbReference type="NCBI Taxonomy" id="3019553"/>
    <lineage>
        <taxon>Bacteria</taxon>
        <taxon>Pseudomonadati</taxon>
        <taxon>Pseudomonadota</taxon>
        <taxon>Betaproteobacteria</taxon>
        <taxon>Burkholderiales</taxon>
        <taxon>Sphaerotilaceae</taxon>
        <taxon>Roseateles</taxon>
    </lineage>
</organism>
<dbReference type="PANTHER" id="PTHR33525:SF3">
    <property type="entry name" value="RIBONUCLEASE Y"/>
    <property type="match status" value="1"/>
</dbReference>